<name>A0ABQ1UR14_9BACT</name>
<evidence type="ECO:0000259" key="1">
    <source>
        <dbReference type="Pfam" id="PF03016"/>
    </source>
</evidence>
<feature type="domain" description="Exostosin GT47" evidence="1">
    <location>
        <begin position="247"/>
        <end position="319"/>
    </location>
</feature>
<dbReference type="Pfam" id="PF03016">
    <property type="entry name" value="Exostosin_GT47"/>
    <property type="match status" value="1"/>
</dbReference>
<dbReference type="RefSeq" id="WP_188815902.1">
    <property type="nucleotide sequence ID" value="NZ_BMHT01000008.1"/>
</dbReference>
<accession>A0ABQ1UR14</accession>
<keyword evidence="3" id="KW-1185">Reference proteome</keyword>
<sequence>MKLKLYTDLSLLDKGKPVELLIPFIGNFEEKPGSVTYGRFDDYLKNGKEFLELTTLEECDACLLPIFYDVINDQAKFEKEIEPFVKYVEGSNKKVLVFVGHDTLDLNIKIKNAIIFNSAISKSKQPKNVHPWPHFFEDFLEKYNDGVLTIRPKASKPVIGFCGYAPPLNTTMGKEKVLGMIRLIGNYMGIMQKFPVKVAHSYRARAIIGLQRSKKVVQNFRLKSNFAFGPDGLNTGNIAEDNYNFRKKFVDNIIESDYTICIRGYGNNSIRFFETLCCGRIPIFLDTDSTVPFENVIDWKSLCVWVDEKDIDRIGDIVADFHNNISEEDFKALQKKLRGIWEEYLTPTGFFKRLGTYINEESLIEN</sequence>
<dbReference type="InterPro" id="IPR004263">
    <property type="entry name" value="Exostosin"/>
</dbReference>
<evidence type="ECO:0000313" key="2">
    <source>
        <dbReference type="EMBL" id="GGF25052.1"/>
    </source>
</evidence>
<organism evidence="2 3">
    <name type="scientific">Hymenobacter cavernae</name>
    <dbReference type="NCBI Taxonomy" id="2044852"/>
    <lineage>
        <taxon>Bacteria</taxon>
        <taxon>Pseudomonadati</taxon>
        <taxon>Bacteroidota</taxon>
        <taxon>Cytophagia</taxon>
        <taxon>Cytophagales</taxon>
        <taxon>Hymenobacteraceae</taxon>
        <taxon>Hymenobacter</taxon>
    </lineage>
</organism>
<dbReference type="PANTHER" id="PTHR11062">
    <property type="entry name" value="EXOSTOSIN HEPARAN SULFATE GLYCOSYLTRANSFERASE -RELATED"/>
    <property type="match status" value="1"/>
</dbReference>
<dbReference type="Proteomes" id="UP000632273">
    <property type="component" value="Unassembled WGS sequence"/>
</dbReference>
<proteinExistence type="predicted"/>
<comment type="caution">
    <text evidence="2">The sequence shown here is derived from an EMBL/GenBank/DDBJ whole genome shotgun (WGS) entry which is preliminary data.</text>
</comment>
<evidence type="ECO:0000313" key="3">
    <source>
        <dbReference type="Proteomes" id="UP000632273"/>
    </source>
</evidence>
<dbReference type="InterPro" id="IPR040911">
    <property type="entry name" value="Exostosin_GT47"/>
</dbReference>
<protein>
    <recommendedName>
        <fullName evidence="1">Exostosin GT47 domain-containing protein</fullName>
    </recommendedName>
</protein>
<gene>
    <name evidence="2" type="ORF">GCM10011383_40810</name>
</gene>
<reference evidence="3" key="1">
    <citation type="journal article" date="2019" name="Int. J. Syst. Evol. Microbiol.">
        <title>The Global Catalogue of Microorganisms (GCM) 10K type strain sequencing project: providing services to taxonomists for standard genome sequencing and annotation.</title>
        <authorList>
            <consortium name="The Broad Institute Genomics Platform"/>
            <consortium name="The Broad Institute Genome Sequencing Center for Infectious Disease"/>
            <person name="Wu L."/>
            <person name="Ma J."/>
        </authorList>
    </citation>
    <scope>NUCLEOTIDE SEQUENCE [LARGE SCALE GENOMIC DNA]</scope>
    <source>
        <strain evidence="3">CGMCC 1.15197</strain>
    </source>
</reference>
<dbReference type="EMBL" id="BMHT01000008">
    <property type="protein sequence ID" value="GGF25052.1"/>
    <property type="molecule type" value="Genomic_DNA"/>
</dbReference>